<evidence type="ECO:0000313" key="3">
    <source>
        <dbReference type="EMBL" id="MFB9682021.1"/>
    </source>
</evidence>
<feature type="signal peptide" evidence="2">
    <location>
        <begin position="1"/>
        <end position="28"/>
    </location>
</feature>
<keyword evidence="4" id="KW-1185">Reference proteome</keyword>
<evidence type="ECO:0008006" key="5">
    <source>
        <dbReference type="Google" id="ProtNLM"/>
    </source>
</evidence>
<dbReference type="RefSeq" id="WP_386163533.1">
    <property type="nucleotide sequence ID" value="NZ_JBHMBS010000043.1"/>
</dbReference>
<reference evidence="3 4" key="1">
    <citation type="submission" date="2024-09" db="EMBL/GenBank/DDBJ databases">
        <authorList>
            <person name="Sun Q."/>
            <person name="Mori K."/>
        </authorList>
    </citation>
    <scope>NUCLEOTIDE SEQUENCE [LARGE SCALE GENOMIC DNA]</scope>
    <source>
        <strain evidence="3 4">JCM 3028</strain>
    </source>
</reference>
<feature type="chain" id="PRO_5046515676" description="Secreted protein" evidence="2">
    <location>
        <begin position="29"/>
        <end position="297"/>
    </location>
</feature>
<dbReference type="EMBL" id="JBHMBS010000043">
    <property type="protein sequence ID" value="MFB9682021.1"/>
    <property type="molecule type" value="Genomic_DNA"/>
</dbReference>
<evidence type="ECO:0000256" key="1">
    <source>
        <dbReference type="SAM" id="MobiDB-lite"/>
    </source>
</evidence>
<keyword evidence="2" id="KW-0732">Signal</keyword>
<comment type="caution">
    <text evidence="3">The sequence shown here is derived from an EMBL/GenBank/DDBJ whole genome shotgun (WGS) entry which is preliminary data.</text>
</comment>
<sequence length="297" mass="31456">MSRRVLAAITPLAAVVAGMTVFTGIAHAANSDSAGNVFDEVNGCSFTIEGASPAVDTRTQSKLDLALHASGNPRGGIFQGCAEKFGGGRLITQIVCELGSSAVQNTPAEPGSSTAITNVNFWNGSQQSWCYGRFRFSDGTINPDGTQKWGTEWRIPWTPQEGWGQPMTKEDQQKEEKSGFTKPGNADSFPMYDCGPLVANQPNMGCFVAYGTTKTSNTSAGFAGSAALRDAGKTEALGSLDAFEKGNVSYFGGAANCIDLATSSPQVQSQYAYDSANPNNIYCYSYGVWLYGKKSSQ</sequence>
<gene>
    <name evidence="3" type="ORF">ACFFRH_41680</name>
</gene>
<feature type="compositionally biased region" description="Basic and acidic residues" evidence="1">
    <location>
        <begin position="168"/>
        <end position="179"/>
    </location>
</feature>
<feature type="region of interest" description="Disordered" evidence="1">
    <location>
        <begin position="157"/>
        <end position="185"/>
    </location>
</feature>
<name>A0ABV5TUT9_9ACTN</name>
<protein>
    <recommendedName>
        <fullName evidence="5">Secreted protein</fullName>
    </recommendedName>
</protein>
<organism evidence="3 4">
    <name type="scientific">Streptosporangium vulgare</name>
    <dbReference type="NCBI Taxonomy" id="46190"/>
    <lineage>
        <taxon>Bacteria</taxon>
        <taxon>Bacillati</taxon>
        <taxon>Actinomycetota</taxon>
        <taxon>Actinomycetes</taxon>
        <taxon>Streptosporangiales</taxon>
        <taxon>Streptosporangiaceae</taxon>
        <taxon>Streptosporangium</taxon>
    </lineage>
</organism>
<accession>A0ABV5TUT9</accession>
<proteinExistence type="predicted"/>
<evidence type="ECO:0000256" key="2">
    <source>
        <dbReference type="SAM" id="SignalP"/>
    </source>
</evidence>
<dbReference type="Proteomes" id="UP001589610">
    <property type="component" value="Unassembled WGS sequence"/>
</dbReference>
<evidence type="ECO:0000313" key="4">
    <source>
        <dbReference type="Proteomes" id="UP001589610"/>
    </source>
</evidence>